<evidence type="ECO:0000313" key="3">
    <source>
        <dbReference type="Proteomes" id="UP000663852"/>
    </source>
</evidence>
<dbReference type="AlphaFoldDB" id="A0A815MJN7"/>
<feature type="region of interest" description="Disordered" evidence="1">
    <location>
        <begin position="1"/>
        <end position="32"/>
    </location>
</feature>
<dbReference type="OrthoDB" id="10068350at2759"/>
<feature type="compositionally biased region" description="Basic and acidic residues" evidence="1">
    <location>
        <begin position="1"/>
        <end position="12"/>
    </location>
</feature>
<organism evidence="2 3">
    <name type="scientific">Adineta ricciae</name>
    <name type="common">Rotifer</name>
    <dbReference type="NCBI Taxonomy" id="249248"/>
    <lineage>
        <taxon>Eukaryota</taxon>
        <taxon>Metazoa</taxon>
        <taxon>Spiralia</taxon>
        <taxon>Gnathifera</taxon>
        <taxon>Rotifera</taxon>
        <taxon>Eurotatoria</taxon>
        <taxon>Bdelloidea</taxon>
        <taxon>Adinetida</taxon>
        <taxon>Adinetidae</taxon>
        <taxon>Adineta</taxon>
    </lineage>
</organism>
<accession>A0A815MJN7</accession>
<reference evidence="2" key="1">
    <citation type="submission" date="2021-02" db="EMBL/GenBank/DDBJ databases">
        <authorList>
            <person name="Nowell W R."/>
        </authorList>
    </citation>
    <scope>NUCLEOTIDE SEQUENCE</scope>
</reference>
<proteinExistence type="predicted"/>
<dbReference type="EMBL" id="CAJNOJ010000381">
    <property type="protein sequence ID" value="CAF1425506.1"/>
    <property type="molecule type" value="Genomic_DNA"/>
</dbReference>
<evidence type="ECO:0000313" key="2">
    <source>
        <dbReference type="EMBL" id="CAF1425506.1"/>
    </source>
</evidence>
<protein>
    <submittedName>
        <fullName evidence="2">Uncharacterized protein</fullName>
    </submittedName>
</protein>
<gene>
    <name evidence="2" type="ORF">EDS130_LOCUS37830</name>
</gene>
<evidence type="ECO:0000256" key="1">
    <source>
        <dbReference type="SAM" id="MobiDB-lite"/>
    </source>
</evidence>
<comment type="caution">
    <text evidence="2">The sequence shown here is derived from an EMBL/GenBank/DDBJ whole genome shotgun (WGS) entry which is preliminary data.</text>
</comment>
<name>A0A815MJN7_ADIRI</name>
<sequence>MSWKEKLRRSSTEKSSPPSSSIRKGGNELSNTFVPNEIQENNISIPSSASTAHPLQPVASFSALGTSAQQWAYQRGAQSALAITDQIEADIREARNIIANYSIEPLEFLHLGKSIKHNRLMRLFKQEF</sequence>
<dbReference type="Proteomes" id="UP000663852">
    <property type="component" value="Unassembled WGS sequence"/>
</dbReference>